<dbReference type="STRING" id="266265.Bxe_B0895"/>
<evidence type="ECO:0000313" key="1">
    <source>
        <dbReference type="EMBL" id="ABE35059.1"/>
    </source>
</evidence>
<gene>
    <name evidence="1" type="ORF">Bxe_B0895</name>
</gene>
<dbReference type="AlphaFoldDB" id="Q13LI0"/>
<dbReference type="EMBL" id="CP000271">
    <property type="protein sequence ID" value="ABE35059.1"/>
    <property type="molecule type" value="Genomic_DNA"/>
</dbReference>
<keyword evidence="2" id="KW-1185">Reference proteome</keyword>
<dbReference type="KEGG" id="bxe:Bxe_B0895"/>
<sequence>MPCTSEFAEYPFDADHLPSGKTHSAFNSLSFEPGLSPSPKARSCIASRRSTPAAYGSQPSGKFSHVTFHADRFLDERRRACCTKSTKVI</sequence>
<dbReference type="Proteomes" id="UP000001817">
    <property type="component" value="Chromosome 2"/>
</dbReference>
<name>Q13LI0_PARXL</name>
<reference evidence="1 2" key="1">
    <citation type="journal article" date="2006" name="Proc. Natl. Acad. Sci. U.S.A.">
        <title>Burkholderia xenovorans LB400 harbors a multi-replicon, 9.73-Mbp genome shaped for versatility.</title>
        <authorList>
            <person name="Chain P.S."/>
            <person name="Denef V.J."/>
            <person name="Konstantinidis K.T."/>
            <person name="Vergez L.M."/>
            <person name="Agullo L."/>
            <person name="Reyes V.L."/>
            <person name="Hauser L."/>
            <person name="Cordova M."/>
            <person name="Gomez L."/>
            <person name="Gonzalez M."/>
            <person name="Land M."/>
            <person name="Lao V."/>
            <person name="Larimer F."/>
            <person name="LiPuma J.J."/>
            <person name="Mahenthiralingam E."/>
            <person name="Malfatti S.A."/>
            <person name="Marx C.J."/>
            <person name="Parnell J.J."/>
            <person name="Ramette A."/>
            <person name="Richardson P."/>
            <person name="Seeger M."/>
            <person name="Smith D."/>
            <person name="Spilker T."/>
            <person name="Sul W.J."/>
            <person name="Tsoi T.V."/>
            <person name="Ulrich L.E."/>
            <person name="Zhulin I.B."/>
            <person name="Tiedje J.M."/>
        </authorList>
    </citation>
    <scope>NUCLEOTIDE SEQUENCE [LARGE SCALE GENOMIC DNA]</scope>
    <source>
        <strain evidence="1 2">LB400</strain>
    </source>
</reference>
<protein>
    <submittedName>
        <fullName evidence="1">Uncharacterized protein</fullName>
    </submittedName>
</protein>
<proteinExistence type="predicted"/>
<evidence type="ECO:0000313" key="2">
    <source>
        <dbReference type="Proteomes" id="UP000001817"/>
    </source>
</evidence>
<organism evidence="1 2">
    <name type="scientific">Paraburkholderia xenovorans (strain LB400)</name>
    <dbReference type="NCBI Taxonomy" id="266265"/>
    <lineage>
        <taxon>Bacteria</taxon>
        <taxon>Pseudomonadati</taxon>
        <taxon>Pseudomonadota</taxon>
        <taxon>Betaproteobacteria</taxon>
        <taxon>Burkholderiales</taxon>
        <taxon>Burkholderiaceae</taxon>
        <taxon>Paraburkholderia</taxon>
    </lineage>
</organism>
<accession>Q13LI0</accession>